<reference evidence="2" key="1">
    <citation type="journal article" date="2022" name="Mol. Ecol. Resour.">
        <title>The genomes of chicory, endive, great burdock and yacon provide insights into Asteraceae palaeo-polyploidization history and plant inulin production.</title>
        <authorList>
            <person name="Fan W."/>
            <person name="Wang S."/>
            <person name="Wang H."/>
            <person name="Wang A."/>
            <person name="Jiang F."/>
            <person name="Liu H."/>
            <person name="Zhao H."/>
            <person name="Xu D."/>
            <person name="Zhang Y."/>
        </authorList>
    </citation>
    <scope>NUCLEOTIDE SEQUENCE [LARGE SCALE GENOMIC DNA]</scope>
    <source>
        <strain evidence="2">cv. Yunnan</strain>
    </source>
</reference>
<organism evidence="1 2">
    <name type="scientific">Smallanthus sonchifolius</name>
    <dbReference type="NCBI Taxonomy" id="185202"/>
    <lineage>
        <taxon>Eukaryota</taxon>
        <taxon>Viridiplantae</taxon>
        <taxon>Streptophyta</taxon>
        <taxon>Embryophyta</taxon>
        <taxon>Tracheophyta</taxon>
        <taxon>Spermatophyta</taxon>
        <taxon>Magnoliopsida</taxon>
        <taxon>eudicotyledons</taxon>
        <taxon>Gunneridae</taxon>
        <taxon>Pentapetalae</taxon>
        <taxon>asterids</taxon>
        <taxon>campanulids</taxon>
        <taxon>Asterales</taxon>
        <taxon>Asteraceae</taxon>
        <taxon>Asteroideae</taxon>
        <taxon>Heliantheae alliance</taxon>
        <taxon>Millerieae</taxon>
        <taxon>Smallanthus</taxon>
    </lineage>
</organism>
<reference evidence="1 2" key="2">
    <citation type="journal article" date="2022" name="Mol. Ecol. Resour.">
        <title>The genomes of chicory, endive, great burdock and yacon provide insights into Asteraceae paleo-polyploidization history and plant inulin production.</title>
        <authorList>
            <person name="Fan W."/>
            <person name="Wang S."/>
            <person name="Wang H."/>
            <person name="Wang A."/>
            <person name="Jiang F."/>
            <person name="Liu H."/>
            <person name="Zhao H."/>
            <person name="Xu D."/>
            <person name="Zhang Y."/>
        </authorList>
    </citation>
    <scope>NUCLEOTIDE SEQUENCE [LARGE SCALE GENOMIC DNA]</scope>
    <source>
        <strain evidence="2">cv. Yunnan</strain>
        <tissue evidence="1">Leaves</tissue>
    </source>
</reference>
<proteinExistence type="predicted"/>
<accession>A0ACB8ZES2</accession>
<dbReference type="Proteomes" id="UP001056120">
    <property type="component" value="Linkage Group LG26"/>
</dbReference>
<keyword evidence="2" id="KW-1185">Reference proteome</keyword>
<comment type="caution">
    <text evidence="1">The sequence shown here is derived from an EMBL/GenBank/DDBJ whole genome shotgun (WGS) entry which is preliminary data.</text>
</comment>
<name>A0ACB8ZES2_9ASTR</name>
<dbReference type="EMBL" id="CM042043">
    <property type="protein sequence ID" value="KAI3695971.1"/>
    <property type="molecule type" value="Genomic_DNA"/>
</dbReference>
<gene>
    <name evidence="1" type="ORF">L1987_78977</name>
</gene>
<protein>
    <submittedName>
        <fullName evidence="1">Uncharacterized protein</fullName>
    </submittedName>
</protein>
<evidence type="ECO:0000313" key="1">
    <source>
        <dbReference type="EMBL" id="KAI3695971.1"/>
    </source>
</evidence>
<evidence type="ECO:0000313" key="2">
    <source>
        <dbReference type="Proteomes" id="UP001056120"/>
    </source>
</evidence>
<sequence length="84" mass="9302">MAINAKAFPYGYKRKSSYLCNFHVPSFSLPLHQIDCRTPQTTTSVHFFICRNRFAPLSEPEVGIRSSSSTTTTAKNGVISGTMV</sequence>